<name>W6Z506_COCMI</name>
<comment type="similarity">
    <text evidence="5">Belongs to the SAT4 family.</text>
</comment>
<evidence type="ECO:0000256" key="6">
    <source>
        <dbReference type="SAM" id="Phobius"/>
    </source>
</evidence>
<dbReference type="InterPro" id="IPR049326">
    <property type="entry name" value="Rhodopsin_dom_fungi"/>
</dbReference>
<keyword evidence="4 6" id="KW-0472">Membrane</keyword>
<keyword evidence="9" id="KW-1185">Reference proteome</keyword>
<dbReference type="KEGG" id="bor:COCMIDRAFT_39291"/>
<feature type="domain" description="Rhodopsin" evidence="7">
    <location>
        <begin position="33"/>
        <end position="275"/>
    </location>
</feature>
<dbReference type="PANTHER" id="PTHR33048:SF96">
    <property type="entry name" value="INTEGRAL MEMBRANE PROTEIN"/>
    <property type="match status" value="1"/>
</dbReference>
<comment type="subcellular location">
    <subcellularLocation>
        <location evidence="1">Membrane</location>
        <topology evidence="1">Multi-pass membrane protein</topology>
    </subcellularLocation>
</comment>
<dbReference type="HOGENOM" id="CLU_028200_3_4_1"/>
<evidence type="ECO:0000256" key="4">
    <source>
        <dbReference type="ARBA" id="ARBA00023136"/>
    </source>
</evidence>
<gene>
    <name evidence="8" type="ORF">COCMIDRAFT_39291</name>
</gene>
<dbReference type="GO" id="GO:0016020">
    <property type="term" value="C:membrane"/>
    <property type="evidence" value="ECO:0007669"/>
    <property type="project" value="UniProtKB-SubCell"/>
</dbReference>
<feature type="transmembrane region" description="Helical" evidence="6">
    <location>
        <begin position="251"/>
        <end position="274"/>
    </location>
</feature>
<dbReference type="GeneID" id="19123651"/>
<dbReference type="EMBL" id="KI964053">
    <property type="protein sequence ID" value="EUC42659.1"/>
    <property type="molecule type" value="Genomic_DNA"/>
</dbReference>
<feature type="transmembrane region" description="Helical" evidence="6">
    <location>
        <begin position="89"/>
        <end position="113"/>
    </location>
</feature>
<dbReference type="InterPro" id="IPR052337">
    <property type="entry name" value="SAT4-like"/>
</dbReference>
<feature type="transmembrane region" description="Helical" evidence="6">
    <location>
        <begin position="211"/>
        <end position="231"/>
    </location>
</feature>
<keyword evidence="2 6" id="KW-0812">Transmembrane</keyword>
<dbReference type="PANTHER" id="PTHR33048">
    <property type="entry name" value="PTH11-LIKE INTEGRAL MEMBRANE PROTEIN (AFU_ORTHOLOGUE AFUA_5G11245)"/>
    <property type="match status" value="1"/>
</dbReference>
<evidence type="ECO:0000313" key="9">
    <source>
        <dbReference type="Proteomes" id="UP000054032"/>
    </source>
</evidence>
<evidence type="ECO:0000259" key="7">
    <source>
        <dbReference type="Pfam" id="PF20684"/>
    </source>
</evidence>
<dbReference type="AlphaFoldDB" id="W6Z506"/>
<dbReference type="RefSeq" id="XP_007690805.1">
    <property type="nucleotide sequence ID" value="XM_007692615.1"/>
</dbReference>
<feature type="transmembrane region" description="Helical" evidence="6">
    <location>
        <begin position="49"/>
        <end position="69"/>
    </location>
</feature>
<protein>
    <recommendedName>
        <fullName evidence="7">Rhodopsin domain-containing protein</fullName>
    </recommendedName>
</protein>
<evidence type="ECO:0000313" key="8">
    <source>
        <dbReference type="EMBL" id="EUC42659.1"/>
    </source>
</evidence>
<evidence type="ECO:0000256" key="2">
    <source>
        <dbReference type="ARBA" id="ARBA00022692"/>
    </source>
</evidence>
<sequence>MDSAKVEELALLGAITVHLIISLLILTYLSVGLRIWARYRVTKSPGWDDAAMIATLMLFTTYCAFILAMNFRAKSIEPWTQASIHTTLIFVQLSEVFYLLTTTFLKVSLGIFFLRVLTKKWQKHVFHTVLTIGVVYGFFYFFIILFQCGDPRHIADGFIQKKSDKCLPPALRMSAGYIYGIINVLADWTFVLIPISVLMDSDLDRRSKMSVGMVMALGAVGSVSSIMRLVYLDGLELSTMESLNPQAIKATIWATAEPGTGIIAASIAILRPLFQQVYNDVRNKSTSFISKPRKSESSDDEIALRGPETVTQNVDSKPLKIETKRMSMDSIHIEDAQSPWSPTIVSTSGMPRMILVKGKTTPAPWPKAGGDVVYAREQ</sequence>
<dbReference type="eggNOG" id="ENOG502RS21">
    <property type="taxonomic scope" value="Eukaryota"/>
</dbReference>
<proteinExistence type="inferred from homology"/>
<dbReference type="Proteomes" id="UP000054032">
    <property type="component" value="Unassembled WGS sequence"/>
</dbReference>
<reference evidence="8 9" key="1">
    <citation type="journal article" date="2013" name="PLoS Genet.">
        <title>Comparative genome structure, secondary metabolite, and effector coding capacity across Cochliobolus pathogens.</title>
        <authorList>
            <person name="Condon B.J."/>
            <person name="Leng Y."/>
            <person name="Wu D."/>
            <person name="Bushley K.E."/>
            <person name="Ohm R.A."/>
            <person name="Otillar R."/>
            <person name="Martin J."/>
            <person name="Schackwitz W."/>
            <person name="Grimwood J."/>
            <person name="MohdZainudin N."/>
            <person name="Xue C."/>
            <person name="Wang R."/>
            <person name="Manning V.A."/>
            <person name="Dhillon B."/>
            <person name="Tu Z.J."/>
            <person name="Steffenson B.J."/>
            <person name="Salamov A."/>
            <person name="Sun H."/>
            <person name="Lowry S."/>
            <person name="LaButti K."/>
            <person name="Han J."/>
            <person name="Copeland A."/>
            <person name="Lindquist E."/>
            <person name="Barry K."/>
            <person name="Schmutz J."/>
            <person name="Baker S.E."/>
            <person name="Ciuffetti L.M."/>
            <person name="Grigoriev I.V."/>
            <person name="Zhong S."/>
            <person name="Turgeon B.G."/>
        </authorList>
    </citation>
    <scope>NUCLEOTIDE SEQUENCE [LARGE SCALE GENOMIC DNA]</scope>
    <source>
        <strain evidence="8 9">ATCC 44560</strain>
    </source>
</reference>
<feature type="transmembrane region" description="Helical" evidence="6">
    <location>
        <begin position="12"/>
        <end position="37"/>
    </location>
</feature>
<evidence type="ECO:0000256" key="5">
    <source>
        <dbReference type="ARBA" id="ARBA00038359"/>
    </source>
</evidence>
<evidence type="ECO:0000256" key="3">
    <source>
        <dbReference type="ARBA" id="ARBA00022989"/>
    </source>
</evidence>
<accession>W6Z506</accession>
<feature type="transmembrane region" description="Helical" evidence="6">
    <location>
        <begin position="125"/>
        <end position="146"/>
    </location>
</feature>
<evidence type="ECO:0000256" key="1">
    <source>
        <dbReference type="ARBA" id="ARBA00004141"/>
    </source>
</evidence>
<organism evidence="8 9">
    <name type="scientific">Bipolaris oryzae ATCC 44560</name>
    <dbReference type="NCBI Taxonomy" id="930090"/>
    <lineage>
        <taxon>Eukaryota</taxon>
        <taxon>Fungi</taxon>
        <taxon>Dikarya</taxon>
        <taxon>Ascomycota</taxon>
        <taxon>Pezizomycotina</taxon>
        <taxon>Dothideomycetes</taxon>
        <taxon>Pleosporomycetidae</taxon>
        <taxon>Pleosporales</taxon>
        <taxon>Pleosporineae</taxon>
        <taxon>Pleosporaceae</taxon>
        <taxon>Bipolaris</taxon>
    </lineage>
</organism>
<keyword evidence="3 6" id="KW-1133">Transmembrane helix</keyword>
<feature type="transmembrane region" description="Helical" evidence="6">
    <location>
        <begin position="177"/>
        <end position="199"/>
    </location>
</feature>
<dbReference type="Pfam" id="PF20684">
    <property type="entry name" value="Fung_rhodopsin"/>
    <property type="match status" value="1"/>
</dbReference>
<dbReference type="OrthoDB" id="4682787at2759"/>